<dbReference type="Proteomes" id="UP000499080">
    <property type="component" value="Unassembled WGS sequence"/>
</dbReference>
<proteinExistence type="predicted"/>
<feature type="non-terminal residue" evidence="2">
    <location>
        <position position="1"/>
    </location>
</feature>
<gene>
    <name evidence="2" type="ORF">AVEN_14612_1</name>
</gene>
<dbReference type="AlphaFoldDB" id="A0A4Y2WX00"/>
<protein>
    <submittedName>
        <fullName evidence="2">Uncharacterized protein</fullName>
    </submittedName>
</protein>
<name>A0A4Y2WX00_ARAVE</name>
<evidence type="ECO:0000313" key="2">
    <source>
        <dbReference type="EMBL" id="GBO41965.1"/>
    </source>
</evidence>
<accession>A0A4Y2WX00</accession>
<evidence type="ECO:0000313" key="3">
    <source>
        <dbReference type="Proteomes" id="UP000499080"/>
    </source>
</evidence>
<feature type="region of interest" description="Disordered" evidence="1">
    <location>
        <begin position="28"/>
        <end position="49"/>
    </location>
</feature>
<keyword evidence="3" id="KW-1185">Reference proteome</keyword>
<sequence length="66" mass="7387">QRDPGERHRARRLAPVRRKPHINIVCLPDAQDEGGDNALTPTATSLDGEGELKSSRCITFSKRYKT</sequence>
<dbReference type="EMBL" id="BGPR01067873">
    <property type="protein sequence ID" value="GBO41965.1"/>
    <property type="molecule type" value="Genomic_DNA"/>
</dbReference>
<evidence type="ECO:0000256" key="1">
    <source>
        <dbReference type="SAM" id="MobiDB-lite"/>
    </source>
</evidence>
<organism evidence="2 3">
    <name type="scientific">Araneus ventricosus</name>
    <name type="common">Orbweaver spider</name>
    <name type="synonym">Epeira ventricosa</name>
    <dbReference type="NCBI Taxonomy" id="182803"/>
    <lineage>
        <taxon>Eukaryota</taxon>
        <taxon>Metazoa</taxon>
        <taxon>Ecdysozoa</taxon>
        <taxon>Arthropoda</taxon>
        <taxon>Chelicerata</taxon>
        <taxon>Arachnida</taxon>
        <taxon>Araneae</taxon>
        <taxon>Araneomorphae</taxon>
        <taxon>Entelegynae</taxon>
        <taxon>Araneoidea</taxon>
        <taxon>Araneidae</taxon>
        <taxon>Araneus</taxon>
    </lineage>
</organism>
<comment type="caution">
    <text evidence="2">The sequence shown here is derived from an EMBL/GenBank/DDBJ whole genome shotgun (WGS) entry which is preliminary data.</text>
</comment>
<reference evidence="2 3" key="1">
    <citation type="journal article" date="2019" name="Sci. Rep.">
        <title>Orb-weaving spider Araneus ventricosus genome elucidates the spidroin gene catalogue.</title>
        <authorList>
            <person name="Kono N."/>
            <person name="Nakamura H."/>
            <person name="Ohtoshi R."/>
            <person name="Moran D.A.P."/>
            <person name="Shinohara A."/>
            <person name="Yoshida Y."/>
            <person name="Fujiwara M."/>
            <person name="Mori M."/>
            <person name="Tomita M."/>
            <person name="Arakawa K."/>
        </authorList>
    </citation>
    <scope>NUCLEOTIDE SEQUENCE [LARGE SCALE GENOMIC DNA]</scope>
</reference>